<name>A0A1L9RUZ5_ASPWE</name>
<dbReference type="InterPro" id="IPR036415">
    <property type="entry name" value="Lamin_tail_dom_sf"/>
</dbReference>
<accession>A0A1L9RUZ5</accession>
<evidence type="ECO:0008006" key="3">
    <source>
        <dbReference type="Google" id="ProtNLM"/>
    </source>
</evidence>
<dbReference type="SUPFAM" id="SSF74853">
    <property type="entry name" value="Lamin A/C globular tail domain"/>
    <property type="match status" value="1"/>
</dbReference>
<dbReference type="EMBL" id="KV878210">
    <property type="protein sequence ID" value="OJJ38687.1"/>
    <property type="molecule type" value="Genomic_DNA"/>
</dbReference>
<organism evidence="1 2">
    <name type="scientific">Aspergillus wentii DTO 134E9</name>
    <dbReference type="NCBI Taxonomy" id="1073089"/>
    <lineage>
        <taxon>Eukaryota</taxon>
        <taxon>Fungi</taxon>
        <taxon>Dikarya</taxon>
        <taxon>Ascomycota</taxon>
        <taxon>Pezizomycotina</taxon>
        <taxon>Eurotiomycetes</taxon>
        <taxon>Eurotiomycetidae</taxon>
        <taxon>Eurotiales</taxon>
        <taxon>Aspergillaceae</taxon>
        <taxon>Aspergillus</taxon>
        <taxon>Aspergillus subgen. Cremei</taxon>
    </lineage>
</organism>
<evidence type="ECO:0000313" key="2">
    <source>
        <dbReference type="Proteomes" id="UP000184383"/>
    </source>
</evidence>
<gene>
    <name evidence="1" type="ORF">ASPWEDRAFT_36368</name>
</gene>
<evidence type="ECO:0000313" key="1">
    <source>
        <dbReference type="EMBL" id="OJJ38687.1"/>
    </source>
</evidence>
<dbReference type="InterPro" id="IPR019268">
    <property type="entry name" value="DUF2278"/>
</dbReference>
<dbReference type="STRING" id="1073089.A0A1L9RUZ5"/>
<dbReference type="Pfam" id="PF10042">
    <property type="entry name" value="DUF2278"/>
    <property type="match status" value="1"/>
</dbReference>
<keyword evidence="2" id="KW-1185">Reference proteome</keyword>
<dbReference type="Proteomes" id="UP000184383">
    <property type="component" value="Unassembled WGS sequence"/>
</dbReference>
<proteinExistence type="predicted"/>
<dbReference type="RefSeq" id="XP_040692363.1">
    <property type="nucleotide sequence ID" value="XM_040834438.1"/>
</dbReference>
<dbReference type="VEuPathDB" id="FungiDB:ASPWEDRAFT_36368"/>
<reference evidence="2" key="1">
    <citation type="journal article" date="2017" name="Genome Biol.">
        <title>Comparative genomics reveals high biological diversity and specific adaptations in the industrially and medically important fungal genus Aspergillus.</title>
        <authorList>
            <person name="de Vries R.P."/>
            <person name="Riley R."/>
            <person name="Wiebenga A."/>
            <person name="Aguilar-Osorio G."/>
            <person name="Amillis S."/>
            <person name="Uchima C.A."/>
            <person name="Anderluh G."/>
            <person name="Asadollahi M."/>
            <person name="Askin M."/>
            <person name="Barry K."/>
            <person name="Battaglia E."/>
            <person name="Bayram O."/>
            <person name="Benocci T."/>
            <person name="Braus-Stromeyer S.A."/>
            <person name="Caldana C."/>
            <person name="Canovas D."/>
            <person name="Cerqueira G.C."/>
            <person name="Chen F."/>
            <person name="Chen W."/>
            <person name="Choi C."/>
            <person name="Clum A."/>
            <person name="Dos Santos R.A."/>
            <person name="Damasio A.R."/>
            <person name="Diallinas G."/>
            <person name="Emri T."/>
            <person name="Fekete E."/>
            <person name="Flipphi M."/>
            <person name="Freyberg S."/>
            <person name="Gallo A."/>
            <person name="Gournas C."/>
            <person name="Habgood R."/>
            <person name="Hainaut M."/>
            <person name="Harispe M.L."/>
            <person name="Henrissat B."/>
            <person name="Hilden K.S."/>
            <person name="Hope R."/>
            <person name="Hossain A."/>
            <person name="Karabika E."/>
            <person name="Karaffa L."/>
            <person name="Karanyi Z."/>
            <person name="Krasevec N."/>
            <person name="Kuo A."/>
            <person name="Kusch H."/>
            <person name="LaButti K."/>
            <person name="Lagendijk E.L."/>
            <person name="Lapidus A."/>
            <person name="Levasseur A."/>
            <person name="Lindquist E."/>
            <person name="Lipzen A."/>
            <person name="Logrieco A.F."/>
            <person name="MacCabe A."/>
            <person name="Maekelae M.R."/>
            <person name="Malavazi I."/>
            <person name="Melin P."/>
            <person name="Meyer V."/>
            <person name="Mielnichuk N."/>
            <person name="Miskei M."/>
            <person name="Molnar A.P."/>
            <person name="Mule G."/>
            <person name="Ngan C.Y."/>
            <person name="Orejas M."/>
            <person name="Orosz E."/>
            <person name="Ouedraogo J.P."/>
            <person name="Overkamp K.M."/>
            <person name="Park H.-S."/>
            <person name="Perrone G."/>
            <person name="Piumi F."/>
            <person name="Punt P.J."/>
            <person name="Ram A.F."/>
            <person name="Ramon A."/>
            <person name="Rauscher S."/>
            <person name="Record E."/>
            <person name="Riano-Pachon D.M."/>
            <person name="Robert V."/>
            <person name="Roehrig J."/>
            <person name="Ruller R."/>
            <person name="Salamov A."/>
            <person name="Salih N.S."/>
            <person name="Samson R.A."/>
            <person name="Sandor E."/>
            <person name="Sanguinetti M."/>
            <person name="Schuetze T."/>
            <person name="Sepcic K."/>
            <person name="Shelest E."/>
            <person name="Sherlock G."/>
            <person name="Sophianopoulou V."/>
            <person name="Squina F.M."/>
            <person name="Sun H."/>
            <person name="Susca A."/>
            <person name="Todd R.B."/>
            <person name="Tsang A."/>
            <person name="Unkles S.E."/>
            <person name="van de Wiele N."/>
            <person name="van Rossen-Uffink D."/>
            <person name="Oliveira J.V."/>
            <person name="Vesth T.C."/>
            <person name="Visser J."/>
            <person name="Yu J.-H."/>
            <person name="Zhou M."/>
            <person name="Andersen M.R."/>
            <person name="Archer D.B."/>
            <person name="Baker S.E."/>
            <person name="Benoit I."/>
            <person name="Brakhage A.A."/>
            <person name="Braus G.H."/>
            <person name="Fischer R."/>
            <person name="Frisvad J.C."/>
            <person name="Goldman G.H."/>
            <person name="Houbraken J."/>
            <person name="Oakley B."/>
            <person name="Pocsi I."/>
            <person name="Scazzocchio C."/>
            <person name="Seiboth B."/>
            <person name="vanKuyk P.A."/>
            <person name="Wortman J."/>
            <person name="Dyer P.S."/>
            <person name="Grigoriev I.V."/>
        </authorList>
    </citation>
    <scope>NUCLEOTIDE SEQUENCE [LARGE SCALE GENOMIC DNA]</scope>
    <source>
        <strain evidence="2">DTO 134E9</strain>
    </source>
</reference>
<sequence length="380" mass="42612">MPVEDYGVWKSFPITFNFEHRDPGDPTPHLYLYFVDKENRIEENRNQYPLPPSGGDFPGQTGRHEAKPGLFEAAINIKSGFKPNPLLAFWYEKDFKHPITDRLKELDTPKFYSLQGPSGRGLDYIRSNLFQTKSGKLVPHDTPEKGDDIIDLLHPLMRDVVEKNATLYIFGSRYESEDGIHQVHMNQGNYKTRSDKWYEENGIFQDGGLIIHYSDEHNADKDKWVAVFLAFATQATHTRDTHPEGVPVGDETWFEYLTFRHADNVPSKGAPVLITEALVNPVGPDGQPGTEVETVTLTNVTDENISLDTWKILNSHGDLEQIWGISIGAKGSAVVQVPDCPLSNNGDTITLLDPNGMKVHGVSYNAAQARRPGKPVVFSI</sequence>
<dbReference type="GeneID" id="63750286"/>
<protein>
    <recommendedName>
        <fullName evidence="3">LTD domain-containing protein</fullName>
    </recommendedName>
</protein>
<dbReference type="AlphaFoldDB" id="A0A1L9RUZ5"/>
<dbReference type="OrthoDB" id="2580841at2759"/>